<proteinExistence type="predicted"/>
<evidence type="ECO:0000256" key="1">
    <source>
        <dbReference type="SAM" id="MobiDB-lite"/>
    </source>
</evidence>
<organism evidence="2 3">
    <name type="scientific">Mauremys mutica</name>
    <name type="common">yellowpond turtle</name>
    <dbReference type="NCBI Taxonomy" id="74926"/>
    <lineage>
        <taxon>Eukaryota</taxon>
        <taxon>Metazoa</taxon>
        <taxon>Chordata</taxon>
        <taxon>Craniata</taxon>
        <taxon>Vertebrata</taxon>
        <taxon>Euteleostomi</taxon>
        <taxon>Archelosauria</taxon>
        <taxon>Testudinata</taxon>
        <taxon>Testudines</taxon>
        <taxon>Cryptodira</taxon>
        <taxon>Durocryptodira</taxon>
        <taxon>Testudinoidea</taxon>
        <taxon>Geoemydidae</taxon>
        <taxon>Geoemydinae</taxon>
        <taxon>Mauremys</taxon>
    </lineage>
</organism>
<keyword evidence="3" id="KW-1185">Reference proteome</keyword>
<evidence type="ECO:0000313" key="2">
    <source>
        <dbReference type="EMBL" id="KAH1182574.1"/>
    </source>
</evidence>
<feature type="region of interest" description="Disordered" evidence="1">
    <location>
        <begin position="49"/>
        <end position="70"/>
    </location>
</feature>
<sequence>MSTGCTQEGDSLQGHAHLWRALILEFASCSPTESLSLTVRFCTRPVWSTQRPGSEGVDGALISSNGRSPSEGEQFVLFKWNPSSCADRMDPFLQKPSYQESQSPL</sequence>
<gene>
    <name evidence="2" type="ORF">KIL84_004066</name>
</gene>
<reference evidence="2" key="1">
    <citation type="submission" date="2021-09" db="EMBL/GenBank/DDBJ databases">
        <title>The genome of Mauremys mutica provides insights into the evolution of semi-aquatic lifestyle.</title>
        <authorList>
            <person name="Gong S."/>
            <person name="Gao Y."/>
        </authorList>
    </citation>
    <scope>NUCLEOTIDE SEQUENCE</scope>
    <source>
        <strain evidence="2">MM-2020</strain>
        <tissue evidence="2">Muscle</tissue>
    </source>
</reference>
<accession>A0A9D3XJE1</accession>
<comment type="caution">
    <text evidence="2">The sequence shown here is derived from an EMBL/GenBank/DDBJ whole genome shotgun (WGS) entry which is preliminary data.</text>
</comment>
<dbReference type="Proteomes" id="UP000827986">
    <property type="component" value="Unassembled WGS sequence"/>
</dbReference>
<protein>
    <submittedName>
        <fullName evidence="2">Uncharacterized protein</fullName>
    </submittedName>
</protein>
<dbReference type="AlphaFoldDB" id="A0A9D3XJE1"/>
<name>A0A9D3XJE1_9SAUR</name>
<dbReference type="EMBL" id="JAHDVG010000466">
    <property type="protein sequence ID" value="KAH1182574.1"/>
    <property type="molecule type" value="Genomic_DNA"/>
</dbReference>
<evidence type="ECO:0000313" key="3">
    <source>
        <dbReference type="Proteomes" id="UP000827986"/>
    </source>
</evidence>